<proteinExistence type="inferred from homology"/>
<dbReference type="Pfam" id="PF23559">
    <property type="entry name" value="WHD_DRP"/>
    <property type="match status" value="1"/>
</dbReference>
<reference evidence="11" key="1">
    <citation type="journal article" date="2022" name="Cell">
        <title>Repeat-based holocentromeres influence genome architecture and karyotype evolution.</title>
        <authorList>
            <person name="Hofstatter P.G."/>
            <person name="Thangavel G."/>
            <person name="Lux T."/>
            <person name="Neumann P."/>
            <person name="Vondrak T."/>
            <person name="Novak P."/>
            <person name="Zhang M."/>
            <person name="Costa L."/>
            <person name="Castellani M."/>
            <person name="Scott A."/>
            <person name="Toegelov H."/>
            <person name="Fuchs J."/>
            <person name="Mata-Sucre Y."/>
            <person name="Dias Y."/>
            <person name="Vanzela A.L.L."/>
            <person name="Huettel B."/>
            <person name="Almeida C.C.S."/>
            <person name="Simkova H."/>
            <person name="Souza G."/>
            <person name="Pedrosa-Harand A."/>
            <person name="Macas J."/>
            <person name="Mayer K.F.X."/>
            <person name="Houben A."/>
            <person name="Marques A."/>
        </authorList>
    </citation>
    <scope>NUCLEOTIDE SEQUENCE</scope>
    <source>
        <strain evidence="11">RhyBre1mFocal</strain>
    </source>
</reference>
<dbReference type="GO" id="GO:0002758">
    <property type="term" value="P:innate immune response-activating signaling pathway"/>
    <property type="evidence" value="ECO:0007669"/>
    <property type="project" value="UniProtKB-ARBA"/>
</dbReference>
<keyword evidence="2" id="KW-0433">Leucine-rich repeat</keyword>
<keyword evidence="4" id="KW-0547">Nucleotide-binding</keyword>
<dbReference type="GO" id="GO:0005524">
    <property type="term" value="F:ATP binding"/>
    <property type="evidence" value="ECO:0007669"/>
    <property type="project" value="UniProtKB-KW"/>
</dbReference>
<dbReference type="InterPro" id="IPR032675">
    <property type="entry name" value="LRR_dom_sf"/>
</dbReference>
<evidence type="ECO:0000256" key="4">
    <source>
        <dbReference type="ARBA" id="ARBA00022741"/>
    </source>
</evidence>
<dbReference type="GO" id="GO:0043531">
    <property type="term" value="F:ADP binding"/>
    <property type="evidence" value="ECO:0007669"/>
    <property type="project" value="InterPro"/>
</dbReference>
<evidence type="ECO:0008006" key="13">
    <source>
        <dbReference type="Google" id="ProtNLM"/>
    </source>
</evidence>
<keyword evidence="12" id="KW-1185">Reference proteome</keyword>
<sequence>MILAAFLHNFIKLLTKMAEDEVGMLLGVHGEIKKLEKTVRGIQCVLSDAERKQAESSAIERWLLQLKDVMYDADDLMDMCQINAEERCARYSTYHPSSKFRCGINMLSCFRNPIFAHKIGTKIKELNSRLDEISKERSILGLTELQAVVKPSNILHQHSEFSRKTDPQIVLADIVGDKIEEDTTLLVKLLTTEKKVGEENISAVAIVGMPGIGKTTLAKKVFNDPEIQREFPLKLWYCVSKDLKGVELLKCIIREAGGDHGVAEDRAELVPMLARLVRDKKFFLILDDVWPESQEVWIGLLRDAMIGGARGSRLLVTTRDDRVARFIQATTSHHVQRLSDMDAWSLLVKQVALNEIERENLKDIGLELVRKCDGLPLAIKAIGGVLRVRGPNIIEWQTISKSTLWSLVDLPNNFPRAFFLSYEDLPSNLRQCFIFCSLYPEDFEIFRTDLVYLWLAEGFLCDEGDLSFYELGMEYYKELIMRNLLEVHERFYDQWVCKMHDLMRSFAEYVRDNDSLTMREGELSHRYESLLKLRRLSVEKIEVGSNLDFLNKDKSLRTLLLINNLLGDVLFKVLPSFSHLRIVVLSHSNISSLSDSFCALVQLRYLDLFRTNLITLPNSIGNLRKLKYLNIGECRQLSHVPSSIVDLLELRFLCFHKTKSEVFPVGLRRLTKLVQLLGFKPNNDRSKGHSSLEDLGTLSQLSRLDLYSLEKASDITIAKEANLKAKFHLKDLTFAYTPNRGCQVSKSIEEKQIAEDVLNVLSPPLSLEILRIIGYLGYHLPNWLHVWTFPSELKYLRFLKISECECFSQLPPLGQLPNLDYLRIEGAISVQKIGREFFLNGSEDRITSGTHYSPILPFPLLTNLIFVGMSHWAEWLWEKNQPAMPKLKELSITNCPKLSSLPKGLSHHATSLEYLTITTAERIKYVEDLQTVRDIRVHDNPNLERVSNLPNLSFILIGNCPNLMVVENLKPRHRMELVDYEMVTLPEYLRKVEPKKLTIRCAKELLLEITILGVGSPEWQKFEHIPVVKIHTYDESLYAAYCKTPFSFTTNIC</sequence>
<feature type="domain" description="Disease resistance protein winged helix" evidence="9">
    <location>
        <begin position="438"/>
        <end position="507"/>
    </location>
</feature>
<dbReference type="InterPro" id="IPR027417">
    <property type="entry name" value="P-loop_NTPase"/>
</dbReference>
<gene>
    <name evidence="11" type="ORF">LUZ63_013144</name>
</gene>
<dbReference type="GO" id="GO:0009626">
    <property type="term" value="P:plant-type hypersensitive response"/>
    <property type="evidence" value="ECO:0007669"/>
    <property type="project" value="UniProtKB-ARBA"/>
</dbReference>
<keyword evidence="6" id="KW-0067">ATP-binding</keyword>
<dbReference type="SMART" id="SM00367">
    <property type="entry name" value="LRR_CC"/>
    <property type="match status" value="3"/>
</dbReference>
<comment type="caution">
    <text evidence="11">The sequence shown here is derived from an EMBL/GenBank/DDBJ whole genome shotgun (WGS) entry which is preliminary data.</text>
</comment>
<dbReference type="FunFam" id="1.10.10.10:FF:000322">
    <property type="entry name" value="Probable disease resistance protein At1g63360"/>
    <property type="match status" value="1"/>
</dbReference>
<evidence type="ECO:0000256" key="6">
    <source>
        <dbReference type="ARBA" id="ARBA00022840"/>
    </source>
</evidence>
<protein>
    <recommendedName>
        <fullName evidence="13">Disease resistance protein RGA3</fullName>
    </recommendedName>
</protein>
<dbReference type="PRINTS" id="PR00364">
    <property type="entry name" value="DISEASERSIST"/>
</dbReference>
<dbReference type="InterPro" id="IPR041118">
    <property type="entry name" value="Rx_N"/>
</dbReference>
<dbReference type="CDD" id="cd14798">
    <property type="entry name" value="RX-CC_like"/>
    <property type="match status" value="1"/>
</dbReference>
<dbReference type="Gene3D" id="1.20.5.4130">
    <property type="match status" value="1"/>
</dbReference>
<dbReference type="InterPro" id="IPR038005">
    <property type="entry name" value="RX-like_CC"/>
</dbReference>
<dbReference type="EMBL" id="JAMQYH010000004">
    <property type="protein sequence ID" value="KAJ1688989.1"/>
    <property type="molecule type" value="Genomic_DNA"/>
</dbReference>
<dbReference type="InterPro" id="IPR036388">
    <property type="entry name" value="WH-like_DNA-bd_sf"/>
</dbReference>
<dbReference type="Gene3D" id="3.80.10.10">
    <property type="entry name" value="Ribonuclease Inhibitor"/>
    <property type="match status" value="1"/>
</dbReference>
<dbReference type="Gene3D" id="1.10.8.430">
    <property type="entry name" value="Helical domain of apoptotic protease-activating factors"/>
    <property type="match status" value="1"/>
</dbReference>
<dbReference type="InterPro" id="IPR055414">
    <property type="entry name" value="LRR_R13L4/SHOC2-like"/>
</dbReference>
<dbReference type="InterPro" id="IPR002182">
    <property type="entry name" value="NB-ARC"/>
</dbReference>
<dbReference type="AlphaFoldDB" id="A0A9Q0C824"/>
<evidence type="ECO:0000256" key="3">
    <source>
        <dbReference type="ARBA" id="ARBA00022737"/>
    </source>
</evidence>
<dbReference type="Gene3D" id="3.40.50.300">
    <property type="entry name" value="P-loop containing nucleotide triphosphate hydrolases"/>
    <property type="match status" value="1"/>
</dbReference>
<dbReference type="SUPFAM" id="SSF52540">
    <property type="entry name" value="P-loop containing nucleoside triphosphate hydrolases"/>
    <property type="match status" value="1"/>
</dbReference>
<dbReference type="InterPro" id="IPR006553">
    <property type="entry name" value="Leu-rich_rpt_Cys-con_subtyp"/>
</dbReference>
<evidence type="ECO:0000313" key="11">
    <source>
        <dbReference type="EMBL" id="KAJ1688989.1"/>
    </source>
</evidence>
<evidence type="ECO:0000259" key="7">
    <source>
        <dbReference type="Pfam" id="PF00931"/>
    </source>
</evidence>
<dbReference type="OrthoDB" id="5279713at2759"/>
<evidence type="ECO:0000259" key="10">
    <source>
        <dbReference type="Pfam" id="PF23598"/>
    </source>
</evidence>
<dbReference type="Pfam" id="PF23598">
    <property type="entry name" value="LRR_14"/>
    <property type="match status" value="1"/>
</dbReference>
<dbReference type="PANTHER" id="PTHR36766:SF70">
    <property type="entry name" value="DISEASE RESISTANCE PROTEIN RGA4"/>
    <property type="match status" value="1"/>
</dbReference>
<dbReference type="GO" id="GO:0042742">
    <property type="term" value="P:defense response to bacterium"/>
    <property type="evidence" value="ECO:0007669"/>
    <property type="project" value="UniProtKB-ARBA"/>
</dbReference>
<feature type="domain" description="NB-ARC" evidence="7">
    <location>
        <begin position="198"/>
        <end position="354"/>
    </location>
</feature>
<dbReference type="PANTHER" id="PTHR36766">
    <property type="entry name" value="PLANT BROAD-SPECTRUM MILDEW RESISTANCE PROTEIN RPW8"/>
    <property type="match status" value="1"/>
</dbReference>
<dbReference type="InterPro" id="IPR058922">
    <property type="entry name" value="WHD_DRP"/>
</dbReference>
<dbReference type="Pfam" id="PF00931">
    <property type="entry name" value="NB-ARC"/>
    <property type="match status" value="1"/>
</dbReference>
<keyword evidence="5" id="KW-0611">Plant defense</keyword>
<keyword evidence="3" id="KW-0677">Repeat</keyword>
<dbReference type="Gene3D" id="1.10.10.10">
    <property type="entry name" value="Winged helix-like DNA-binding domain superfamily/Winged helix DNA-binding domain"/>
    <property type="match status" value="1"/>
</dbReference>
<feature type="domain" description="Disease resistance N-terminal" evidence="8">
    <location>
        <begin position="7"/>
        <end position="88"/>
    </location>
</feature>
<dbReference type="Proteomes" id="UP001151287">
    <property type="component" value="Unassembled WGS sequence"/>
</dbReference>
<dbReference type="InterPro" id="IPR042197">
    <property type="entry name" value="Apaf_helical"/>
</dbReference>
<evidence type="ECO:0000313" key="12">
    <source>
        <dbReference type="Proteomes" id="UP001151287"/>
    </source>
</evidence>
<evidence type="ECO:0000256" key="2">
    <source>
        <dbReference type="ARBA" id="ARBA00022614"/>
    </source>
</evidence>
<dbReference type="SUPFAM" id="SSF52058">
    <property type="entry name" value="L domain-like"/>
    <property type="match status" value="1"/>
</dbReference>
<dbReference type="Pfam" id="PF18052">
    <property type="entry name" value="Rx_N"/>
    <property type="match status" value="1"/>
</dbReference>
<evidence type="ECO:0000256" key="1">
    <source>
        <dbReference type="ARBA" id="ARBA00008894"/>
    </source>
</evidence>
<comment type="similarity">
    <text evidence="1">Belongs to the disease resistance NB-LRR family.</text>
</comment>
<feature type="domain" description="Disease resistance R13L4/SHOC-2-like LRR" evidence="10">
    <location>
        <begin position="572"/>
        <end position="919"/>
    </location>
</feature>
<evidence type="ECO:0000259" key="9">
    <source>
        <dbReference type="Pfam" id="PF23559"/>
    </source>
</evidence>
<name>A0A9Q0C824_9POAL</name>
<organism evidence="11 12">
    <name type="scientific">Rhynchospora breviuscula</name>
    <dbReference type="NCBI Taxonomy" id="2022672"/>
    <lineage>
        <taxon>Eukaryota</taxon>
        <taxon>Viridiplantae</taxon>
        <taxon>Streptophyta</taxon>
        <taxon>Embryophyta</taxon>
        <taxon>Tracheophyta</taxon>
        <taxon>Spermatophyta</taxon>
        <taxon>Magnoliopsida</taxon>
        <taxon>Liliopsida</taxon>
        <taxon>Poales</taxon>
        <taxon>Cyperaceae</taxon>
        <taxon>Cyperoideae</taxon>
        <taxon>Rhynchosporeae</taxon>
        <taxon>Rhynchospora</taxon>
    </lineage>
</organism>
<evidence type="ECO:0000256" key="5">
    <source>
        <dbReference type="ARBA" id="ARBA00022821"/>
    </source>
</evidence>
<evidence type="ECO:0000259" key="8">
    <source>
        <dbReference type="Pfam" id="PF18052"/>
    </source>
</evidence>
<accession>A0A9Q0C824</accession>